<dbReference type="InterPro" id="IPR000847">
    <property type="entry name" value="LysR_HTH_N"/>
</dbReference>
<dbReference type="PANTHER" id="PTHR30419">
    <property type="entry name" value="HTH-TYPE TRANSCRIPTIONAL REGULATOR YBHD"/>
    <property type="match status" value="1"/>
</dbReference>
<dbReference type="InterPro" id="IPR036388">
    <property type="entry name" value="WH-like_DNA-bd_sf"/>
</dbReference>
<dbReference type="PROSITE" id="PS50931">
    <property type="entry name" value="HTH_LYSR"/>
    <property type="match status" value="1"/>
</dbReference>
<dbReference type="InterPro" id="IPR036390">
    <property type="entry name" value="WH_DNA-bd_sf"/>
</dbReference>
<proteinExistence type="inferred from homology"/>
<dbReference type="SUPFAM" id="SSF53850">
    <property type="entry name" value="Periplasmic binding protein-like II"/>
    <property type="match status" value="1"/>
</dbReference>
<name>A0A5D6WR94_9FIRM</name>
<evidence type="ECO:0000256" key="3">
    <source>
        <dbReference type="ARBA" id="ARBA00023125"/>
    </source>
</evidence>
<comment type="similarity">
    <text evidence="1">Belongs to the LysR transcriptional regulatory family.</text>
</comment>
<organism evidence="6 7">
    <name type="scientific">Selenomonas caprae</name>
    <dbReference type="NCBI Taxonomy" id="2606905"/>
    <lineage>
        <taxon>Bacteria</taxon>
        <taxon>Bacillati</taxon>
        <taxon>Bacillota</taxon>
        <taxon>Negativicutes</taxon>
        <taxon>Selenomonadales</taxon>
        <taxon>Selenomonadaceae</taxon>
        <taxon>Selenomonas</taxon>
    </lineage>
</organism>
<evidence type="ECO:0000256" key="4">
    <source>
        <dbReference type="ARBA" id="ARBA00023163"/>
    </source>
</evidence>
<evidence type="ECO:0000259" key="5">
    <source>
        <dbReference type="PROSITE" id="PS50931"/>
    </source>
</evidence>
<dbReference type="GO" id="GO:0003677">
    <property type="term" value="F:DNA binding"/>
    <property type="evidence" value="ECO:0007669"/>
    <property type="project" value="UniProtKB-KW"/>
</dbReference>
<gene>
    <name evidence="6" type="ORF">FZ041_01855</name>
</gene>
<evidence type="ECO:0000256" key="2">
    <source>
        <dbReference type="ARBA" id="ARBA00023015"/>
    </source>
</evidence>
<dbReference type="RefSeq" id="WP_149188344.1">
    <property type="nucleotide sequence ID" value="NZ_VTOZ01000003.1"/>
</dbReference>
<dbReference type="GO" id="GO:0005829">
    <property type="term" value="C:cytosol"/>
    <property type="evidence" value="ECO:0007669"/>
    <property type="project" value="TreeGrafter"/>
</dbReference>
<dbReference type="Proteomes" id="UP000322783">
    <property type="component" value="Unassembled WGS sequence"/>
</dbReference>
<dbReference type="Pfam" id="PF00126">
    <property type="entry name" value="HTH_1"/>
    <property type="match status" value="1"/>
</dbReference>
<dbReference type="GO" id="GO:0003700">
    <property type="term" value="F:DNA-binding transcription factor activity"/>
    <property type="evidence" value="ECO:0007669"/>
    <property type="project" value="InterPro"/>
</dbReference>
<keyword evidence="7" id="KW-1185">Reference proteome</keyword>
<accession>A0A5D6WR94</accession>
<protein>
    <submittedName>
        <fullName evidence="6">LysR family transcriptional regulator</fullName>
    </submittedName>
</protein>
<keyword evidence="4" id="KW-0804">Transcription</keyword>
<dbReference type="SUPFAM" id="SSF46785">
    <property type="entry name" value="Winged helix' DNA-binding domain"/>
    <property type="match status" value="1"/>
</dbReference>
<dbReference type="Pfam" id="PF03466">
    <property type="entry name" value="LysR_substrate"/>
    <property type="match status" value="1"/>
</dbReference>
<dbReference type="InterPro" id="IPR005119">
    <property type="entry name" value="LysR_subst-bd"/>
</dbReference>
<dbReference type="CDD" id="cd05466">
    <property type="entry name" value="PBP2_LTTR_substrate"/>
    <property type="match status" value="1"/>
</dbReference>
<comment type="caution">
    <text evidence="6">The sequence shown here is derived from an EMBL/GenBank/DDBJ whole genome shotgun (WGS) entry which is preliminary data.</text>
</comment>
<dbReference type="EMBL" id="VTOZ01000003">
    <property type="protein sequence ID" value="TYZ30443.1"/>
    <property type="molecule type" value="Genomic_DNA"/>
</dbReference>
<keyword evidence="3" id="KW-0238">DNA-binding</keyword>
<reference evidence="6 7" key="1">
    <citation type="submission" date="2019-08" db="EMBL/GenBank/DDBJ databases">
        <title>Selenomonas sp. mPRGC5 and Selenomonas sp. mPRGC8 isolated from ruminal fluid of dairy goat (Capra hircus).</title>
        <authorList>
            <person name="Poothong S."/>
            <person name="Nuengjamnong C."/>
            <person name="Tanasupawat S."/>
        </authorList>
    </citation>
    <scope>NUCLEOTIDE SEQUENCE [LARGE SCALE GENOMIC DNA]</scope>
    <source>
        <strain evidence="7">mPRGC8</strain>
    </source>
</reference>
<dbReference type="InterPro" id="IPR050950">
    <property type="entry name" value="HTH-type_LysR_regulators"/>
</dbReference>
<evidence type="ECO:0000313" key="6">
    <source>
        <dbReference type="EMBL" id="TYZ30443.1"/>
    </source>
</evidence>
<dbReference type="AlphaFoldDB" id="A0A5D6WR94"/>
<dbReference type="FunFam" id="1.10.10.10:FF:000001">
    <property type="entry name" value="LysR family transcriptional regulator"/>
    <property type="match status" value="1"/>
</dbReference>
<evidence type="ECO:0000313" key="7">
    <source>
        <dbReference type="Proteomes" id="UP000322783"/>
    </source>
</evidence>
<dbReference type="PRINTS" id="PR00039">
    <property type="entry name" value="HTHLYSR"/>
</dbReference>
<evidence type="ECO:0000256" key="1">
    <source>
        <dbReference type="ARBA" id="ARBA00009437"/>
    </source>
</evidence>
<keyword evidence="2" id="KW-0805">Transcription regulation</keyword>
<sequence>MDLKQLKYFLTVVDERQITAAARKLHMAQPPLSQQMKLLESELGTELFKRGPHHIELTDAGRLLTRRAQQLLALADSTSREIADLCQGLRGTLAIGTISSSGSILWHPGLQRFQQQYRDVHFEIYDANTYQLIELLEKGVIEIGIVRTPFNASQFHCAYLEPEPMIAAMTAGLDWCPERDIITLSELDKRQLIIYRRFNQVLSNAFTAQNIQPEIYCRNDDARTTILWANAGLGIAITPASAANLAAHEQLHIKKIDEPSLATRIAIIWRRDAYLSNLAEKFLAALNIPADGSSQPLNQEVHLCPTKK</sequence>
<dbReference type="Gene3D" id="1.10.10.10">
    <property type="entry name" value="Winged helix-like DNA-binding domain superfamily/Winged helix DNA-binding domain"/>
    <property type="match status" value="1"/>
</dbReference>
<feature type="domain" description="HTH lysR-type" evidence="5">
    <location>
        <begin position="1"/>
        <end position="58"/>
    </location>
</feature>
<dbReference type="PANTHER" id="PTHR30419:SF28">
    <property type="entry name" value="HTH-TYPE TRANSCRIPTIONAL REGULATOR BSDA"/>
    <property type="match status" value="1"/>
</dbReference>
<dbReference type="Gene3D" id="3.40.190.290">
    <property type="match status" value="1"/>
</dbReference>